<evidence type="ECO:0000256" key="8">
    <source>
        <dbReference type="SAM" id="MobiDB-lite"/>
    </source>
</evidence>
<evidence type="ECO:0000256" key="5">
    <source>
        <dbReference type="ARBA" id="ARBA00022989"/>
    </source>
</evidence>
<keyword evidence="6 7" id="KW-0472">Membrane</keyword>
<evidence type="ECO:0000256" key="6">
    <source>
        <dbReference type="ARBA" id="ARBA00023136"/>
    </source>
</evidence>
<accession>A0A5J4YZU6</accession>
<comment type="similarity">
    <text evidence="2 7">Belongs to the nonaspanin (TM9SF) (TC 9.A.2) family.</text>
</comment>
<keyword evidence="10" id="KW-1185">Reference proteome</keyword>
<keyword evidence="3 7" id="KW-0812">Transmembrane</keyword>
<proteinExistence type="inferred from homology"/>
<feature type="transmembrane region" description="Helical" evidence="7">
    <location>
        <begin position="354"/>
        <end position="376"/>
    </location>
</feature>
<dbReference type="OrthoDB" id="1666796at2759"/>
<name>A0A5J4YZU6_PORPP</name>
<organism evidence="9 10">
    <name type="scientific">Porphyridium purpureum</name>
    <name type="common">Red alga</name>
    <name type="synonym">Porphyridium cruentum</name>
    <dbReference type="NCBI Taxonomy" id="35688"/>
    <lineage>
        <taxon>Eukaryota</taxon>
        <taxon>Rhodophyta</taxon>
        <taxon>Bangiophyceae</taxon>
        <taxon>Porphyridiales</taxon>
        <taxon>Porphyridiaceae</taxon>
        <taxon>Porphyridium</taxon>
    </lineage>
</organism>
<dbReference type="Pfam" id="PF02990">
    <property type="entry name" value="EMP70"/>
    <property type="match status" value="1"/>
</dbReference>
<dbReference type="GO" id="GO:0016020">
    <property type="term" value="C:membrane"/>
    <property type="evidence" value="ECO:0007669"/>
    <property type="project" value="UniProtKB-SubCell"/>
</dbReference>
<evidence type="ECO:0000256" key="4">
    <source>
        <dbReference type="ARBA" id="ARBA00022729"/>
    </source>
</evidence>
<reference evidence="10" key="1">
    <citation type="journal article" date="2019" name="Nat. Commun.">
        <title>Expansion of phycobilisome linker gene families in mesophilic red algae.</title>
        <authorList>
            <person name="Lee J."/>
            <person name="Kim D."/>
            <person name="Bhattacharya D."/>
            <person name="Yoon H.S."/>
        </authorList>
    </citation>
    <scope>NUCLEOTIDE SEQUENCE [LARGE SCALE GENOMIC DNA]</scope>
    <source>
        <strain evidence="10">CCMP 1328</strain>
    </source>
</reference>
<feature type="transmembrane region" description="Helical" evidence="7">
    <location>
        <begin position="505"/>
        <end position="527"/>
    </location>
</feature>
<feature type="transmembrane region" description="Helical" evidence="7">
    <location>
        <begin position="656"/>
        <end position="679"/>
    </location>
</feature>
<comment type="subcellular location">
    <subcellularLocation>
        <location evidence="1">Membrane</location>
        <topology evidence="1">Multi-pass membrane protein</topology>
    </subcellularLocation>
</comment>
<dbReference type="EMBL" id="VRMN01000002">
    <property type="protein sequence ID" value="KAA8496332.1"/>
    <property type="molecule type" value="Genomic_DNA"/>
</dbReference>
<dbReference type="Proteomes" id="UP000324585">
    <property type="component" value="Unassembled WGS sequence"/>
</dbReference>
<feature type="transmembrane region" description="Helical" evidence="7">
    <location>
        <begin position="467"/>
        <end position="493"/>
    </location>
</feature>
<keyword evidence="5 7" id="KW-1133">Transmembrane helix</keyword>
<keyword evidence="4" id="KW-0732">Signal</keyword>
<feature type="transmembrane region" description="Helical" evidence="7">
    <location>
        <begin position="622"/>
        <end position="647"/>
    </location>
</feature>
<evidence type="ECO:0000256" key="2">
    <source>
        <dbReference type="ARBA" id="ARBA00005227"/>
    </source>
</evidence>
<feature type="transmembrane region" description="Helical" evidence="7">
    <location>
        <begin position="431"/>
        <end position="455"/>
    </location>
</feature>
<evidence type="ECO:0000256" key="3">
    <source>
        <dbReference type="ARBA" id="ARBA00022692"/>
    </source>
</evidence>
<feature type="compositionally biased region" description="Low complexity" evidence="8">
    <location>
        <begin position="253"/>
        <end position="263"/>
    </location>
</feature>
<evidence type="ECO:0000256" key="7">
    <source>
        <dbReference type="RuleBase" id="RU363079"/>
    </source>
</evidence>
<dbReference type="PANTHER" id="PTHR10766">
    <property type="entry name" value="TRANSMEMBRANE 9 SUPERFAMILY PROTEIN"/>
    <property type="match status" value="1"/>
</dbReference>
<dbReference type="InterPro" id="IPR004240">
    <property type="entry name" value="EMP70"/>
</dbReference>
<evidence type="ECO:0000256" key="1">
    <source>
        <dbReference type="ARBA" id="ARBA00004141"/>
    </source>
</evidence>
<protein>
    <recommendedName>
        <fullName evidence="7">Transmembrane 9 superfamily member</fullName>
    </recommendedName>
</protein>
<feature type="transmembrane region" description="Helical" evidence="7">
    <location>
        <begin position="539"/>
        <end position="561"/>
    </location>
</feature>
<sequence length="733" mass="80343">MRKIGSDSKSRPATNDLTIRLLSNAAGSALDVALSALQTHSMRRIEQPLLWVLVLAAYVWSERVVGVHGGYYTADEYGAGDELPLAVTQLVSQRTRLAYEYRSAPLCALGSDQPDSVLRLSTLFFGERAWRTMHDARLFHPQRGVLLCKMQLTASQLRVLRKRVMQECRVHYIVDGFRVVQDADAGTAGAGSQRAHVGVDLGTRHHDDEVVLYNHVSFLVQLHEVGRDQASDMGRSFGKALYRRDQSPNQDASLLQSSSSSPSGKYRIAGLKARVESRAYTPDGPLSVDNAGVSSAQKYEPLVLPTGLNSNAQGQSFVPVAFTYDVSFENVALDWVSPLDPLVLTSEHLQRGQLLSIANSILLVLSLALMMGTILLRTLRRQFKAYAALGASSGSGGGTTFGIEAFDDSGLHGSSWRNLREDVFRPPRNPLWLSVLVAAGAQLVLVAFCTIVTAYAGVVSRQHRGDLVIALVVAWVLTSGLNGFVAAQLYFLFGRQQWQHASISAAFVFPLFVFALFWAINCTLWVARAISAAPFAVQLVLLFCWLFISVPLCLAGGWLAARRRVNTFTVYSNAPLREIPKQEWYVGTPLVLLAGLLPFGVVAAQLYTILQALWQGNAFHHMFGFLLVVFVLTLLVSAQVGVALVYVKISQQDHEWWWPGFCAAGSSGLYVFLYSAFYLVTSDSMIKVGFASSVLFLGYALLASVAFALLTGSVGLGASFAFLRWIYWHVRAS</sequence>
<gene>
    <name evidence="9" type="ORF">FVE85_0061</name>
</gene>
<feature type="region of interest" description="Disordered" evidence="8">
    <location>
        <begin position="245"/>
        <end position="265"/>
    </location>
</feature>
<evidence type="ECO:0000313" key="9">
    <source>
        <dbReference type="EMBL" id="KAA8496332.1"/>
    </source>
</evidence>
<dbReference type="OMA" id="WAINCTL"/>
<feature type="transmembrane region" description="Helical" evidence="7">
    <location>
        <begin position="699"/>
        <end position="727"/>
    </location>
</feature>
<feature type="transmembrane region" description="Helical" evidence="7">
    <location>
        <begin position="584"/>
        <end position="610"/>
    </location>
</feature>
<dbReference type="AlphaFoldDB" id="A0A5J4YZU6"/>
<evidence type="ECO:0000313" key="10">
    <source>
        <dbReference type="Proteomes" id="UP000324585"/>
    </source>
</evidence>
<comment type="caution">
    <text evidence="9">The sequence shown here is derived from an EMBL/GenBank/DDBJ whole genome shotgun (WGS) entry which is preliminary data.</text>
</comment>
<dbReference type="GO" id="GO:0072657">
    <property type="term" value="P:protein localization to membrane"/>
    <property type="evidence" value="ECO:0007669"/>
    <property type="project" value="TreeGrafter"/>
</dbReference>